<dbReference type="HOGENOM" id="CLU_3390457_0_0_6"/>
<evidence type="ECO:0000313" key="2">
    <source>
        <dbReference type="Proteomes" id="UP000001844"/>
    </source>
</evidence>
<proteinExistence type="predicted"/>
<dbReference type="KEGG" id="nhl:Nhal_1923"/>
<sequence>MNGTEALDTSLLGVLLMIDSSYRPARSVQEGC</sequence>
<gene>
    <name evidence="1" type="ordered locus">Nhal_1923</name>
</gene>
<evidence type="ECO:0000313" key="1">
    <source>
        <dbReference type="EMBL" id="ADE15031.1"/>
    </source>
</evidence>
<name>D5C3Q9_NITHN</name>
<dbReference type="EMBL" id="CP001798">
    <property type="protein sequence ID" value="ADE15031.1"/>
    <property type="molecule type" value="Genomic_DNA"/>
</dbReference>
<reference evidence="2" key="1">
    <citation type="submission" date="2010-04" db="EMBL/GenBank/DDBJ databases">
        <title>Complete genome sequence of Nitrosococcus halophilus Nc4, a salt-adapted, aerobic obligate ammonia-oxidizing sulfur purple bacterium.</title>
        <authorList>
            <consortium name="US DOE Joint Genome Institute"/>
            <person name="Campbell M.A."/>
            <person name="Malfatti S.A."/>
            <person name="Chain P.S.G."/>
            <person name="Heidelberg J.F."/>
            <person name="Ward B.B."/>
            <person name="Klotz M.G."/>
        </authorList>
    </citation>
    <scope>NUCLEOTIDE SEQUENCE [LARGE SCALE GENOMIC DNA]</scope>
    <source>
        <strain evidence="2">Nc4</strain>
    </source>
</reference>
<dbReference type="AlphaFoldDB" id="D5C3Q9"/>
<dbReference type="Proteomes" id="UP000001844">
    <property type="component" value="Chromosome"/>
</dbReference>
<organism evidence="1 2">
    <name type="scientific">Nitrosococcus halophilus (strain Nc4)</name>
    <dbReference type="NCBI Taxonomy" id="472759"/>
    <lineage>
        <taxon>Bacteria</taxon>
        <taxon>Pseudomonadati</taxon>
        <taxon>Pseudomonadota</taxon>
        <taxon>Gammaproteobacteria</taxon>
        <taxon>Chromatiales</taxon>
        <taxon>Chromatiaceae</taxon>
        <taxon>Nitrosococcus</taxon>
    </lineage>
</organism>
<accession>D5C3Q9</accession>
<protein>
    <submittedName>
        <fullName evidence="1">Uncharacterized protein</fullName>
    </submittedName>
</protein>
<keyword evidence="2" id="KW-1185">Reference proteome</keyword>